<sequence>MSKEKTPENFIFDELLSATVLQQLRLHKIYEFQGGRMKAKSVAFFLFHEERRA</sequence>
<dbReference type="PATRIC" id="fig|1405.8.peg.5375"/>
<dbReference type="Proteomes" id="UP000029389">
    <property type="component" value="Unassembled WGS sequence"/>
</dbReference>
<organism evidence="1 2">
    <name type="scientific">Bacillus clarus</name>
    <dbReference type="NCBI Taxonomy" id="2338372"/>
    <lineage>
        <taxon>Bacteria</taxon>
        <taxon>Bacillati</taxon>
        <taxon>Bacillota</taxon>
        <taxon>Bacilli</taxon>
        <taxon>Bacillales</taxon>
        <taxon>Bacillaceae</taxon>
        <taxon>Bacillus</taxon>
        <taxon>Bacillus cereus group</taxon>
    </lineage>
</organism>
<comment type="caution">
    <text evidence="1">The sequence shown here is derived from an EMBL/GenBank/DDBJ whole genome shotgun (WGS) entry which is preliminary data.</text>
</comment>
<proteinExistence type="predicted"/>
<accession>A0A090YV71</accession>
<protein>
    <submittedName>
        <fullName evidence="1">Uncharacterized protein</fullName>
    </submittedName>
</protein>
<dbReference type="EMBL" id="JMQC01000008">
    <property type="protein sequence ID" value="KFN02310.1"/>
    <property type="molecule type" value="Genomic_DNA"/>
</dbReference>
<name>A0A090YV71_9BACI</name>
<evidence type="ECO:0000313" key="1">
    <source>
        <dbReference type="EMBL" id="KFN02310.1"/>
    </source>
</evidence>
<reference evidence="1 2" key="1">
    <citation type="submission" date="2014-04" db="EMBL/GenBank/DDBJ databases">
        <authorList>
            <person name="Bishop-Lilly K.A."/>
            <person name="Broomall S.M."/>
            <person name="Chain P.S."/>
            <person name="Chertkov O."/>
            <person name="Coyne S.R."/>
            <person name="Daligault H.E."/>
            <person name="Davenport K.W."/>
            <person name="Erkkila T."/>
            <person name="Frey K.G."/>
            <person name="Gibbons H.S."/>
            <person name="Gu W."/>
            <person name="Jaissle J."/>
            <person name="Johnson S.L."/>
            <person name="Koroleva G.I."/>
            <person name="Ladner J.T."/>
            <person name="Lo C.-C."/>
            <person name="Minogue T.D."/>
            <person name="Munk C."/>
            <person name="Palacios G.F."/>
            <person name="Redden C.L."/>
            <person name="Rosenzweig C.N."/>
            <person name="Scholz M.B."/>
            <person name="Teshima H."/>
            <person name="Xu Y."/>
        </authorList>
    </citation>
    <scope>NUCLEOTIDE SEQUENCE [LARGE SCALE GENOMIC DNA]</scope>
    <source>
        <strain evidence="1 2">BHP</strain>
    </source>
</reference>
<evidence type="ECO:0000313" key="2">
    <source>
        <dbReference type="Proteomes" id="UP000029389"/>
    </source>
</evidence>
<gene>
    <name evidence="1" type="ORF">DJ93_5215</name>
</gene>
<dbReference type="RefSeq" id="WP_161785262.1">
    <property type="nucleotide sequence ID" value="NZ_JMQC01000008.1"/>
</dbReference>
<dbReference type="AlphaFoldDB" id="A0A090YV71"/>